<dbReference type="GO" id="GO:0008641">
    <property type="term" value="F:ubiquitin-like modifier activating enzyme activity"/>
    <property type="evidence" value="ECO:0007669"/>
    <property type="project" value="InterPro"/>
</dbReference>
<dbReference type="PANTHER" id="PTHR43267">
    <property type="entry name" value="TRNA THREONYLCARBAMOYLADENOSINE DEHYDRATASE"/>
    <property type="match status" value="1"/>
</dbReference>
<sequence length="279" mass="30164">MTALHDYLRGQASDGLLSWARQRQAMVRFGCTCFQVEEAALTLGILPARYQRNRETIATADQLTLLHSSVAVVGCGGLGGYVVEELARLGVGHLVVIDPDYFEEHNLNRQLFSLPANLGHAKVAAAQKRVAALNPAVTLHPLQEALGIDNGPELLAGVQLAVDCLDSITVRLVLAEVCETIAIPLVHGAIAGWYGQVTTQFPGDQTLQTLYQNRLEGKGVEQKLGNPAFTPAVIASLQVAEACKVLLGHQDTLRHRLLSVDLRQMQFHETAVPGQPSEQ</sequence>
<dbReference type="GO" id="GO:0061503">
    <property type="term" value="F:tRNA threonylcarbamoyladenosine dehydratase"/>
    <property type="evidence" value="ECO:0007669"/>
    <property type="project" value="TreeGrafter"/>
</dbReference>
<dbReference type="AlphaFoldDB" id="A0AAW4L4M7"/>
<evidence type="ECO:0000259" key="1">
    <source>
        <dbReference type="Pfam" id="PF00899"/>
    </source>
</evidence>
<feature type="domain" description="THIF-type NAD/FAD binding fold" evidence="1">
    <location>
        <begin position="50"/>
        <end position="272"/>
    </location>
</feature>
<dbReference type="Pfam" id="PF00899">
    <property type="entry name" value="ThiF"/>
    <property type="match status" value="1"/>
</dbReference>
<dbReference type="RefSeq" id="WP_214171914.1">
    <property type="nucleotide sequence ID" value="NZ_JAHCVJ010000005.1"/>
</dbReference>
<dbReference type="InterPro" id="IPR000594">
    <property type="entry name" value="ThiF_NAD_FAD-bd"/>
</dbReference>
<evidence type="ECO:0000313" key="3">
    <source>
        <dbReference type="Proteomes" id="UP000811899"/>
    </source>
</evidence>
<protein>
    <submittedName>
        <fullName evidence="2">HesA/MoeB/ThiF family protein</fullName>
    </submittedName>
</protein>
<dbReference type="Proteomes" id="UP000811899">
    <property type="component" value="Unassembled WGS sequence"/>
</dbReference>
<dbReference type="InterPro" id="IPR035985">
    <property type="entry name" value="Ubiquitin-activating_enz"/>
</dbReference>
<accession>A0AAW4L4M7</accession>
<comment type="caution">
    <text evidence="2">The sequence shown here is derived from an EMBL/GenBank/DDBJ whole genome shotgun (WGS) entry which is preliminary data.</text>
</comment>
<dbReference type="Gene3D" id="3.40.50.720">
    <property type="entry name" value="NAD(P)-binding Rossmann-like Domain"/>
    <property type="match status" value="1"/>
</dbReference>
<dbReference type="PANTHER" id="PTHR43267:SF1">
    <property type="entry name" value="TRNA THREONYLCARBAMOYLADENOSINE DEHYDRATASE"/>
    <property type="match status" value="1"/>
</dbReference>
<reference evidence="2 3" key="1">
    <citation type="submission" date="2021-05" db="EMBL/GenBank/DDBJ databases">
        <title>The draft genome of Geobacter pelophilus DSM 12255.</title>
        <authorList>
            <person name="Xu Z."/>
            <person name="Masuda Y."/>
            <person name="Itoh H."/>
            <person name="Senoo K."/>
        </authorList>
    </citation>
    <scope>NUCLEOTIDE SEQUENCE [LARGE SCALE GENOMIC DNA]</scope>
    <source>
        <strain evidence="2 3">DSM 12255</strain>
    </source>
</reference>
<gene>
    <name evidence="2" type="ORF">KI809_12565</name>
</gene>
<dbReference type="GO" id="GO:0061504">
    <property type="term" value="P:cyclic threonylcarbamoyladenosine biosynthetic process"/>
    <property type="evidence" value="ECO:0007669"/>
    <property type="project" value="TreeGrafter"/>
</dbReference>
<dbReference type="InterPro" id="IPR045886">
    <property type="entry name" value="ThiF/MoeB/HesA"/>
</dbReference>
<dbReference type="CDD" id="cd00757">
    <property type="entry name" value="ThiF_MoeB_HesA_family"/>
    <property type="match status" value="1"/>
</dbReference>
<dbReference type="SUPFAM" id="SSF69572">
    <property type="entry name" value="Activating enzymes of the ubiquitin-like proteins"/>
    <property type="match status" value="1"/>
</dbReference>
<organism evidence="2 3">
    <name type="scientific">Geoanaerobacter pelophilus</name>
    <dbReference type="NCBI Taxonomy" id="60036"/>
    <lineage>
        <taxon>Bacteria</taxon>
        <taxon>Pseudomonadati</taxon>
        <taxon>Thermodesulfobacteriota</taxon>
        <taxon>Desulfuromonadia</taxon>
        <taxon>Geobacterales</taxon>
        <taxon>Geobacteraceae</taxon>
        <taxon>Geoanaerobacter</taxon>
    </lineage>
</organism>
<proteinExistence type="predicted"/>
<dbReference type="EMBL" id="JAHCVJ010000005">
    <property type="protein sequence ID" value="MBT0665132.1"/>
    <property type="molecule type" value="Genomic_DNA"/>
</dbReference>
<keyword evidence="3" id="KW-1185">Reference proteome</keyword>
<name>A0AAW4L4M7_9BACT</name>
<evidence type="ECO:0000313" key="2">
    <source>
        <dbReference type="EMBL" id="MBT0665132.1"/>
    </source>
</evidence>